<evidence type="ECO:0000313" key="2">
    <source>
        <dbReference type="EMBL" id="CAD7701998.1"/>
    </source>
</evidence>
<feature type="region of interest" description="Disordered" evidence="1">
    <location>
        <begin position="1"/>
        <end position="248"/>
    </location>
</feature>
<feature type="compositionally biased region" description="Gly residues" evidence="1">
    <location>
        <begin position="61"/>
        <end position="71"/>
    </location>
</feature>
<dbReference type="EMBL" id="CAJHUC010001682">
    <property type="protein sequence ID" value="CAD7701998.1"/>
    <property type="molecule type" value="Genomic_DNA"/>
</dbReference>
<feature type="region of interest" description="Disordered" evidence="1">
    <location>
        <begin position="563"/>
        <end position="873"/>
    </location>
</feature>
<accession>A0A8S1J7G3</accession>
<feature type="compositionally biased region" description="Low complexity" evidence="1">
    <location>
        <begin position="72"/>
        <end position="83"/>
    </location>
</feature>
<feature type="compositionally biased region" description="Basic and acidic residues" evidence="1">
    <location>
        <begin position="614"/>
        <end position="632"/>
    </location>
</feature>
<feature type="compositionally biased region" description="Acidic residues" evidence="1">
    <location>
        <begin position="843"/>
        <end position="855"/>
    </location>
</feature>
<organism evidence="2 3">
    <name type="scientific">Ostreobium quekettii</name>
    <dbReference type="NCBI Taxonomy" id="121088"/>
    <lineage>
        <taxon>Eukaryota</taxon>
        <taxon>Viridiplantae</taxon>
        <taxon>Chlorophyta</taxon>
        <taxon>core chlorophytes</taxon>
        <taxon>Ulvophyceae</taxon>
        <taxon>TCBD clade</taxon>
        <taxon>Bryopsidales</taxon>
        <taxon>Ostreobineae</taxon>
        <taxon>Ostreobiaceae</taxon>
        <taxon>Ostreobium</taxon>
    </lineage>
</organism>
<feature type="region of interest" description="Disordered" evidence="1">
    <location>
        <begin position="1042"/>
        <end position="1082"/>
    </location>
</feature>
<protein>
    <submittedName>
        <fullName evidence="2">Uncharacterized protein</fullName>
    </submittedName>
</protein>
<feature type="region of interest" description="Disordered" evidence="1">
    <location>
        <begin position="1639"/>
        <end position="1661"/>
    </location>
</feature>
<sequence>MAESEVPGPPAADAPSTSGVREVVAGAGGDEALSSTVPAGRREASGELFLDQAGRGRADGIEGGGAGGPLSGGADALAGSPDGCGAVGAEEGVIVAGRSNGDKGGAEDENVVSAPAHSERKSGDSKEPILFEGHSKETESGGVGESGLGASVDNVPGATDAPGNRMAPKGDGGLDEQAAGCSEVEGGAADGRTGWGVNGFGRPAVAQGGSGDSPLKGLQSDGPACPEGKQRTGSGQKEGWQESSCAAEEGADALASAARGSVDSTVAVVQWASPEEHSDVDEIRESDRAEEGLKENGFHGGDLGTDPCAKTAATAGPAAQQDGDLASAASKSRGGAVCKDDLSLSEGQACKNEEIGGQVPEPDGHQGEEESSSGAAVDGCLKDLGGQKKSTGVGKTKESIQSIEDNHPMHVGTRGKATASVPEGTGFGAFVEGGQGDFDDFNGVQCDADETGGSTPVQGENEVDDKDRHVPQHIEGSSDTQTRPVPFSSADQASVASIHPDDQATVDVGCGDGDRQSRDCAEPATAVAVPSDTRVPLADDSMAGHVEDSKFNVLEGNVDEFGDFSAGKDNAGKAINSQASHAERKGSIGEDGVKKAASGIDGLGINQGNAVPDSDARAPSEPTKGDVRKPAEPADSNVGDCSTSEIVDAVTPADTPSERPIVLQGEDSGGANESSSKFREFDDEEFGEFSGTLDGTGDAVDSWAGPAGWTGSTAKGGKEGPGTDTDSSQKGAESTSVGQAPVGPTTDSVEQPVYALDSGGGNCSVSGNARAETNAAASAKKPKALQGEASGADNDTGSDFGEFVEGSEDEFGEFGGFQDGTEDAADFGNSQEPNSAQEVQGEQGDDEFGDFEDSTELPTSAREKCAGDVQGSSSDAARDLTALHGEEFLSEVSKLFLCLKRDGSEESSVHGEMDKGTALLDALRFRHVGPPVGVVGSFGLLSLAQPPLGALRNAGPPVLLTAKVSRAEGRLFTHMGLPEPVIETNKGQVQMDVGELAAFTQNENKVVSTPGGGMDAILDFDFLVQASGGSNISKSNLSIADSTHSVEPSSSSFTHETSSGTATANADCGRNPSGDSQAGLSPANAISGVSAISDGSSTAGTTARVDDPFANIPALALPTPAKAGLGEMTDPFCQVPALELPNSGRQEPPAVTPSTGVGTGLDLWYSETPEVANPACKAHAGGDLLSFEDGGFESAMFSDGSKGPPEVGFGETVKTDLDEQPSEASHRGLISRPSPNAEPGDKGSSDEVSGSIFWQGAAASAVQGKDSVPDGLEKASLSADPWSPQREQDSAVETTRGEFESEARCPAVGLHPGDSSSELPSTRGGDHLDDFSSGPPSKGIDVAGSARTPWRREPALVGHRVVSSDTDLVWQEAQLDEGNGQQPPDSDFYQSAEPMGQSRFANAQAGVSGLGAMDVWGTGANEGSTVSAGQGPVVETLQQPVAKEPVQASAFTSTDDWGDFKGNDDHAGETPFVLDVAAVGGPNPFQAESVSAPVSLPGSGLNAAQLVLPERPPQSALVQLGLPKAPRHGHGGSSEPAAGQGGGLDFDWGSFQLPAAEPTAAVQPHLQFPELMAGGHGNASMRPPALATGSVLDLSLSPQASELARLTGVVSATTGPEVQAAVQGGVDATKVAQPVPVEDDDWGEFQSEPTADPFGFLNPIK</sequence>
<feature type="region of interest" description="Disordered" evidence="1">
    <location>
        <begin position="1217"/>
        <end position="1249"/>
    </location>
</feature>
<reference evidence="2" key="1">
    <citation type="submission" date="2020-12" db="EMBL/GenBank/DDBJ databases">
        <authorList>
            <person name="Iha C."/>
        </authorList>
    </citation>
    <scope>NUCLEOTIDE SEQUENCE</scope>
</reference>
<feature type="compositionally biased region" description="Basic and acidic residues" evidence="1">
    <location>
        <begin position="274"/>
        <end position="297"/>
    </location>
</feature>
<comment type="caution">
    <text evidence="2">The sequence shown here is derived from an EMBL/GenBank/DDBJ whole genome shotgun (WGS) entry which is preliminary data.</text>
</comment>
<feature type="compositionally biased region" description="Polar residues" evidence="1">
    <location>
        <begin position="475"/>
        <end position="495"/>
    </location>
</feature>
<keyword evidence="3" id="KW-1185">Reference proteome</keyword>
<dbReference type="Proteomes" id="UP000708148">
    <property type="component" value="Unassembled WGS sequence"/>
</dbReference>
<feature type="compositionally biased region" description="Low complexity" evidence="1">
    <location>
        <begin position="307"/>
        <end position="324"/>
    </location>
</feature>
<feature type="region of interest" description="Disordered" evidence="1">
    <location>
        <begin position="1522"/>
        <end position="1541"/>
    </location>
</feature>
<proteinExistence type="predicted"/>
<evidence type="ECO:0000256" key="1">
    <source>
        <dbReference type="SAM" id="MobiDB-lite"/>
    </source>
</evidence>
<feature type="compositionally biased region" description="Polar residues" evidence="1">
    <location>
        <begin position="724"/>
        <end position="738"/>
    </location>
</feature>
<feature type="region of interest" description="Disordered" evidence="1">
    <location>
        <begin position="1262"/>
        <end position="1347"/>
    </location>
</feature>
<feature type="region of interest" description="Disordered" evidence="1">
    <location>
        <begin position="271"/>
        <end position="399"/>
    </location>
</feature>
<gene>
    <name evidence="2" type="ORF">OSTQU699_LOCUS7355</name>
</gene>
<feature type="compositionally biased region" description="Basic and acidic residues" evidence="1">
    <location>
        <begin position="581"/>
        <end position="594"/>
    </location>
</feature>
<feature type="compositionally biased region" description="Basic and acidic residues" evidence="1">
    <location>
        <begin position="117"/>
        <end position="139"/>
    </location>
</feature>
<name>A0A8S1J7G3_9CHLO</name>
<feature type="compositionally biased region" description="Low complexity" evidence="1">
    <location>
        <begin position="1049"/>
        <end position="1061"/>
    </location>
</feature>
<feature type="compositionally biased region" description="Low complexity" evidence="1">
    <location>
        <begin position="769"/>
        <end position="779"/>
    </location>
</feature>
<feature type="region of interest" description="Disordered" evidence="1">
    <location>
        <begin position="446"/>
        <end position="518"/>
    </location>
</feature>
<evidence type="ECO:0000313" key="3">
    <source>
        <dbReference type="Proteomes" id="UP000708148"/>
    </source>
</evidence>